<evidence type="ECO:0000256" key="1">
    <source>
        <dbReference type="SAM" id="Coils"/>
    </source>
</evidence>
<feature type="coiled-coil region" evidence="1">
    <location>
        <begin position="399"/>
        <end position="527"/>
    </location>
</feature>
<organism evidence="3 4">
    <name type="scientific">Thecamonas trahens ATCC 50062</name>
    <dbReference type="NCBI Taxonomy" id="461836"/>
    <lineage>
        <taxon>Eukaryota</taxon>
        <taxon>Apusozoa</taxon>
        <taxon>Apusomonadida</taxon>
        <taxon>Apusomonadidae</taxon>
        <taxon>Thecamonas</taxon>
    </lineage>
</organism>
<feature type="region of interest" description="Disordered" evidence="2">
    <location>
        <begin position="129"/>
        <end position="159"/>
    </location>
</feature>
<dbReference type="STRING" id="461836.A0A0L0DIS5"/>
<proteinExistence type="predicted"/>
<dbReference type="eggNOG" id="KOG0971">
    <property type="taxonomic scope" value="Eukaryota"/>
</dbReference>
<dbReference type="EMBL" id="GL349436">
    <property type="protein sequence ID" value="KNC52289.1"/>
    <property type="molecule type" value="Genomic_DNA"/>
</dbReference>
<evidence type="ECO:0000313" key="3">
    <source>
        <dbReference type="EMBL" id="KNC52289.1"/>
    </source>
</evidence>
<evidence type="ECO:0000256" key="2">
    <source>
        <dbReference type="SAM" id="MobiDB-lite"/>
    </source>
</evidence>
<feature type="coiled-coil region" evidence="1">
    <location>
        <begin position="1093"/>
        <end position="1186"/>
    </location>
</feature>
<dbReference type="RefSeq" id="XP_013762288.1">
    <property type="nucleotide sequence ID" value="XM_013906834.1"/>
</dbReference>
<protein>
    <recommendedName>
        <fullName evidence="5">Dynein associated protein domain-containing protein</fullName>
    </recommendedName>
</protein>
<dbReference type="PANTHER" id="PTHR45615">
    <property type="entry name" value="MYOSIN HEAVY CHAIN, NON-MUSCLE"/>
    <property type="match status" value="1"/>
</dbReference>
<evidence type="ECO:0000313" key="4">
    <source>
        <dbReference type="Proteomes" id="UP000054408"/>
    </source>
</evidence>
<feature type="compositionally biased region" description="Low complexity" evidence="2">
    <location>
        <begin position="129"/>
        <end position="145"/>
    </location>
</feature>
<dbReference type="OrthoDB" id="2130750at2759"/>
<keyword evidence="4" id="KW-1185">Reference proteome</keyword>
<accession>A0A0L0DIS5</accession>
<evidence type="ECO:0008006" key="5">
    <source>
        <dbReference type="Google" id="ProtNLM"/>
    </source>
</evidence>
<reference evidence="3 4" key="1">
    <citation type="submission" date="2010-05" db="EMBL/GenBank/DDBJ databases">
        <title>The Genome Sequence of Thecamonas trahens ATCC 50062.</title>
        <authorList>
            <consortium name="The Broad Institute Genome Sequencing Platform"/>
            <person name="Russ C."/>
            <person name="Cuomo C."/>
            <person name="Shea T."/>
            <person name="Young S.K."/>
            <person name="Zeng Q."/>
            <person name="Koehrsen M."/>
            <person name="Haas B."/>
            <person name="Borodovsky M."/>
            <person name="Guigo R."/>
            <person name="Alvarado L."/>
            <person name="Berlin A."/>
            <person name="Bochicchio J."/>
            <person name="Borenstein D."/>
            <person name="Chapman S."/>
            <person name="Chen Z."/>
            <person name="Freedman E."/>
            <person name="Gellesch M."/>
            <person name="Goldberg J."/>
            <person name="Griggs A."/>
            <person name="Gujja S."/>
            <person name="Heilman E."/>
            <person name="Heiman D."/>
            <person name="Hepburn T."/>
            <person name="Howarth C."/>
            <person name="Jen D."/>
            <person name="Larson L."/>
            <person name="Mehta T."/>
            <person name="Park D."/>
            <person name="Pearson M."/>
            <person name="Roberts A."/>
            <person name="Saif S."/>
            <person name="Shenoy N."/>
            <person name="Sisk P."/>
            <person name="Stolte C."/>
            <person name="Sykes S."/>
            <person name="Thomson T."/>
            <person name="Walk T."/>
            <person name="White J."/>
            <person name="Yandava C."/>
            <person name="Burger G."/>
            <person name="Gray M.W."/>
            <person name="Holland P.W.H."/>
            <person name="King N."/>
            <person name="Lang F.B.F."/>
            <person name="Roger A.J."/>
            <person name="Ruiz-Trillo I."/>
            <person name="Lander E."/>
            <person name="Nusbaum C."/>
        </authorList>
    </citation>
    <scope>NUCLEOTIDE SEQUENCE [LARGE SCALE GENOMIC DNA]</scope>
    <source>
        <strain evidence="3 4">ATCC 50062</strain>
    </source>
</reference>
<feature type="compositionally biased region" description="Gly residues" evidence="2">
    <location>
        <begin position="1198"/>
        <end position="1208"/>
    </location>
</feature>
<dbReference type="Gene3D" id="1.10.287.1490">
    <property type="match status" value="1"/>
</dbReference>
<dbReference type="GeneID" id="25560885"/>
<dbReference type="Proteomes" id="UP000054408">
    <property type="component" value="Unassembled WGS sequence"/>
</dbReference>
<feature type="region of interest" description="Disordered" evidence="2">
    <location>
        <begin position="1197"/>
        <end position="1263"/>
    </location>
</feature>
<dbReference type="PANTHER" id="PTHR45615:SF66">
    <property type="entry name" value="CARD DOMAIN-CONTAINING PROTEIN"/>
    <property type="match status" value="1"/>
</dbReference>
<feature type="coiled-coil region" evidence="1">
    <location>
        <begin position="348"/>
        <end position="375"/>
    </location>
</feature>
<gene>
    <name evidence="3" type="ORF">AMSG_01116</name>
</gene>
<feature type="coiled-coil region" evidence="1">
    <location>
        <begin position="161"/>
        <end position="206"/>
    </location>
</feature>
<keyword evidence="1" id="KW-0175">Coiled coil</keyword>
<name>A0A0L0DIS5_THETB</name>
<sequence>MADEAKVAALEADVKKYKTMAKKLKAKAEAAEAKVAALERAAGAGGAVAVVAPVGDGAEAAAKLAELNKALEKEKNMVAKLKAKLKAEMKKSPSAGGDSGAGGGGSAGDAELIRKLKLKCKSLMQKLAAAQSSSGGDGSSSASSAVEKELAKRQANHKVIKDRLRKEMAAYKAAGESATDEDKKKLAKAKALYRKSEALIEDLSRKAAAASHSADGDETASVVSVASTTSEDSDKYKALAVKYKKMCQELQAKLKAAQKTAKAGGTAAVSASASATPAAAAADPGTSAGGLAEMPSDELAMIVVSQRKQLAHRHERIAQLEADVARLSSLDSDLEAINLDRDIAALQAANYKIELDTVRLELEDLRLDVELYRAREGEYSLALLEEASAENLAVQKLFYKSMEKQNKRLRDALVDVREVAASDRNEYKRQLDELAAVSAQYPAAQARIVELEDEVASLQDDIEHLRDQLDATTDAAGELEAMAEEKLLAEEQAAGLRAEVSDLNHMLELAENTIEAQLEEEIRLTEAALDADARADALLGDMEAMYEQLEASRDTIAQFRVLVADLQSQLDAASESSGGASEASLKLSALMASSAALTTADGVPDTTALAAAAKRAAAALKAAAADFAVKSARQCEALLAACMPASFAQSVAVDGGAATPANTVAMVGVVSRMQAAVRLLLDHFDATYDFAAFTRAGAPALLDDMLAVARVVGPLRKLATLLTFLAAGVAAGSPAEVVALAARAGDLAPAEKHLHELLDLVVDDGLVVGTSLEGVELVTDRVSALLAYCTRASPDALAGASASGSEASEIGPSLGAASMTASELVARAPAAVPLGISLSGAFRAMSAAAASTLLHLSALEASVKTGAVPDDEALARARAELGAGATQAAVVGAALNGPGAPTAAVLGALSGGADELRSCLRLCAKLVKNLGDAPLDLSNEAWTMLDTAFALLHALAPAAAAAAGAVKEALLANPAEDLASLADVVAAVVVEHVASSDLVVVQGYSLPDAGDGEAARALPQLGDALFTACGHVKSLVEAFLAGEYDDTSDATLGGQGPRSGSAWLALEESNDGNAPGGTWAVVAKAYRAAVAEAEAMRPALEAAEAEKERLQRAAKGREQALQEARVQSDVLGKRIEVLQERIDAVDELEAQVRKLKGSESTYREAIDALRKENDELKAAAAKANTMSPLAAFTRSVAGAGGSNEGGSAGPSAGSTPVPGSPKSPTPDVAKGKSILAALSGGGHKNPILSRGRSGSVGSGSGSAVSSTAHMRAIRYLRAQVQELKAQLATATLADLPKLEYGVGKGKAEATPGAAALKARQAKHALALGPAKARSGAAAAKRAAALQAFADEVQTARGELGSLLRETRTALAQPRVVSLADEQARARWLAEQEYAASLSVKAAELNKALAEGDVGAKIAEVTVSSGLGKQGAAGGAQLVLNEAQFTQLASLMLV</sequence>